<reference evidence="18" key="1">
    <citation type="journal article" date="2021" name="Proc. Natl. Acad. Sci. U.S.A.">
        <title>Three genomes in the algal genus Volvox reveal the fate of a haploid sex-determining region after a transition to homothallism.</title>
        <authorList>
            <person name="Yamamoto K."/>
            <person name="Hamaji T."/>
            <person name="Kawai-Toyooka H."/>
            <person name="Matsuzaki R."/>
            <person name="Takahashi F."/>
            <person name="Nishimura Y."/>
            <person name="Kawachi M."/>
            <person name="Noguchi H."/>
            <person name="Minakuchi Y."/>
            <person name="Umen J.G."/>
            <person name="Toyoda A."/>
            <person name="Nozaki H."/>
        </authorList>
    </citation>
    <scope>NUCLEOTIDE SEQUENCE</scope>
    <source>
        <strain evidence="18">NIES-3785</strain>
    </source>
</reference>
<evidence type="ECO:0000256" key="12">
    <source>
        <dbReference type="ARBA" id="ARBA00030904"/>
    </source>
</evidence>
<dbReference type="InterPro" id="IPR014729">
    <property type="entry name" value="Rossmann-like_a/b/a_fold"/>
</dbReference>
<dbReference type="Gene3D" id="1.10.730.10">
    <property type="entry name" value="Isoleucyl-tRNA Synthetase, Domain 1"/>
    <property type="match status" value="1"/>
</dbReference>
<dbReference type="GO" id="GO:0000049">
    <property type="term" value="F:tRNA binding"/>
    <property type="evidence" value="ECO:0007669"/>
    <property type="project" value="UniProtKB-UniRule"/>
</dbReference>
<keyword evidence="10 15" id="KW-0648">Protein biosynthesis</keyword>
<gene>
    <name evidence="18" type="ORF">Vretimale_16517</name>
</gene>
<evidence type="ECO:0000313" key="19">
    <source>
        <dbReference type="Proteomes" id="UP000722791"/>
    </source>
</evidence>
<evidence type="ECO:0000256" key="16">
    <source>
        <dbReference type="SAM" id="MobiDB-lite"/>
    </source>
</evidence>
<organism evidence="18 19">
    <name type="scientific">Volvox reticuliferus</name>
    <dbReference type="NCBI Taxonomy" id="1737510"/>
    <lineage>
        <taxon>Eukaryota</taxon>
        <taxon>Viridiplantae</taxon>
        <taxon>Chlorophyta</taxon>
        <taxon>core chlorophytes</taxon>
        <taxon>Chlorophyceae</taxon>
        <taxon>CS clade</taxon>
        <taxon>Chlamydomonadales</taxon>
        <taxon>Volvocaceae</taxon>
        <taxon>Volvox</taxon>
    </lineage>
</organism>
<dbReference type="PROSITE" id="PS50886">
    <property type="entry name" value="TRBD"/>
    <property type="match status" value="1"/>
</dbReference>
<dbReference type="SUPFAM" id="SSF57770">
    <property type="entry name" value="Methionyl-tRNA synthetase (MetRS), Zn-domain"/>
    <property type="match status" value="1"/>
</dbReference>
<evidence type="ECO:0000313" key="18">
    <source>
        <dbReference type="EMBL" id="GIM13360.1"/>
    </source>
</evidence>
<dbReference type="InterPro" id="IPR015413">
    <property type="entry name" value="Methionyl/Leucyl_tRNA_Synth"/>
</dbReference>
<dbReference type="InterPro" id="IPR041872">
    <property type="entry name" value="Anticodon_Met"/>
</dbReference>
<comment type="subcellular location">
    <subcellularLocation>
        <location evidence="1">Cytoplasm</location>
    </subcellularLocation>
</comment>
<dbReference type="PANTHER" id="PTHR45765">
    <property type="entry name" value="METHIONINE--TRNA LIGASE"/>
    <property type="match status" value="1"/>
</dbReference>
<dbReference type="Pfam" id="PF19303">
    <property type="entry name" value="Anticodon_3"/>
    <property type="match status" value="1"/>
</dbReference>
<evidence type="ECO:0000256" key="13">
    <source>
        <dbReference type="ARBA" id="ARBA00047364"/>
    </source>
</evidence>
<evidence type="ECO:0000256" key="15">
    <source>
        <dbReference type="RuleBase" id="RU363039"/>
    </source>
</evidence>
<feature type="region of interest" description="Disordered" evidence="16">
    <location>
        <begin position="822"/>
        <end position="855"/>
    </location>
</feature>
<dbReference type="CDD" id="cd02799">
    <property type="entry name" value="tRNA_bind_EMAP-II_like"/>
    <property type="match status" value="1"/>
</dbReference>
<evidence type="ECO:0000256" key="14">
    <source>
        <dbReference type="PROSITE-ProRule" id="PRU00209"/>
    </source>
</evidence>
<keyword evidence="4" id="KW-0963">Cytoplasm</keyword>
<evidence type="ECO:0000256" key="2">
    <source>
        <dbReference type="ARBA" id="ARBA00005594"/>
    </source>
</evidence>
<dbReference type="Gene3D" id="3.40.50.620">
    <property type="entry name" value="HUPs"/>
    <property type="match status" value="1"/>
</dbReference>
<evidence type="ECO:0000256" key="8">
    <source>
        <dbReference type="ARBA" id="ARBA00022840"/>
    </source>
</evidence>
<dbReference type="GO" id="GO:0017101">
    <property type="term" value="C:aminoacyl-tRNA synthetase multienzyme complex"/>
    <property type="evidence" value="ECO:0007669"/>
    <property type="project" value="TreeGrafter"/>
</dbReference>
<dbReference type="InterPro" id="IPR012340">
    <property type="entry name" value="NA-bd_OB-fold"/>
</dbReference>
<comment type="caution">
    <text evidence="18">The sequence shown here is derived from an EMBL/GenBank/DDBJ whole genome shotgun (WGS) entry which is preliminary data.</text>
</comment>
<accession>A0A8J4GR56</accession>
<dbReference type="SUPFAM" id="SSF50249">
    <property type="entry name" value="Nucleic acid-binding proteins"/>
    <property type="match status" value="1"/>
</dbReference>
<evidence type="ECO:0000256" key="10">
    <source>
        <dbReference type="ARBA" id="ARBA00022917"/>
    </source>
</evidence>
<dbReference type="InterPro" id="IPR014758">
    <property type="entry name" value="Met-tRNA_synth"/>
</dbReference>
<name>A0A8J4GR56_9CHLO</name>
<feature type="compositionally biased region" description="Basic and acidic residues" evidence="16">
    <location>
        <begin position="829"/>
        <end position="843"/>
    </location>
</feature>
<dbReference type="SUPFAM" id="SSF52374">
    <property type="entry name" value="Nucleotidylyl transferase"/>
    <property type="match status" value="1"/>
</dbReference>
<evidence type="ECO:0000256" key="1">
    <source>
        <dbReference type="ARBA" id="ARBA00004496"/>
    </source>
</evidence>
<feature type="non-terminal residue" evidence="18">
    <location>
        <position position="1021"/>
    </location>
</feature>
<dbReference type="CDD" id="cd07957">
    <property type="entry name" value="Anticodon_Ia_Met"/>
    <property type="match status" value="1"/>
</dbReference>
<protein>
    <recommendedName>
        <fullName evidence="3">methionine--tRNA ligase</fullName>
        <ecNumber evidence="3">6.1.1.10</ecNumber>
    </recommendedName>
    <alternativeName>
        <fullName evidence="12">Methionyl-tRNA synthetase</fullName>
    </alternativeName>
</protein>
<dbReference type="NCBIfam" id="NF001100">
    <property type="entry name" value="PRK00133.1"/>
    <property type="match status" value="1"/>
</dbReference>
<dbReference type="SUPFAM" id="SSF47323">
    <property type="entry name" value="Anticodon-binding domain of a subclass of class I aminoacyl-tRNA synthetases"/>
    <property type="match status" value="1"/>
</dbReference>
<evidence type="ECO:0000256" key="5">
    <source>
        <dbReference type="ARBA" id="ARBA00022555"/>
    </source>
</evidence>
<keyword evidence="7 15" id="KW-0547">Nucleotide-binding</keyword>
<dbReference type="FunFam" id="2.40.50.140:FF:000047">
    <property type="entry name" value="tyrosine--tRNA ligase, cytoplasmic isoform X2"/>
    <property type="match status" value="1"/>
</dbReference>
<dbReference type="HAMAP" id="MF_00098">
    <property type="entry name" value="Met_tRNA_synth_type1"/>
    <property type="match status" value="1"/>
</dbReference>
<keyword evidence="9 14" id="KW-0694">RNA-binding</keyword>
<dbReference type="Gene3D" id="2.20.28.20">
    <property type="entry name" value="Methionyl-tRNA synthetase, Zn-domain"/>
    <property type="match status" value="1"/>
</dbReference>
<sequence length="1021" mass="108899">TVTFTMATLYGRKGDPQALKICAAAHLSNTSISFVSVASIDDVINKGSNPFGNNLILLVTPSVQLSEPSAAAAYLAGGSSTLPLNVLNWLEWTETCLRPSSMLGGDVLVSALLHLEAAVASGELDPGKITLSEVFVFAGLLPLALRNELPLPLAAFCTAVAAAEAVKTAAATVEVALAADPADGQAAALPVFAEDAAAYRASQPRLPIPGRRNILITSALPYVNNVPHLGNIIGCVLSADCYARYCRARGHNCIYMCGTDEYGTATETKALEEGLTCQQICDKYHAIHAEIYRWFDIAFDRFGRTPTRAQTAIAQGIFKSLHDNGQLVQQEMQQLYSEAAGKFLADRFVYGTCPKCGYDDARGDQCDGCGNLLNPTELINPRCKLTGTTPVLRSTRHVFLDLPQLSPALQDYITTTSTQGGWSANCVQLTNAWMRDGLKLRCITRDLKWGTPVPLEGYEDKVFYVWFDAPIGYISITAGYTPHWEAWWKNPQDVELVQFMGKDNVPFHTVIFPATQIGTGQPWTMMKSISVTEYLNYEGGKFSKSRGTGVFGNQAQDTGIPVEVWRYYLLANRPEQADTDFKWSDLAAKNNSELLANLGNFVNRALMFVAKFFEGVVPGATEAGLAEAEELGRIVGPKVEEYISTLERIKLKEGLRIVMSISADGNKFLQDTKPWVAVKEDKDKCATLVATSVGLVRLLAAVMSPYMPSLSAKILTQMALPLESSIAITDELVAGSYRLQTLVPAGHRIGTPGPLISQIPEEQVEALRARFGGNQAADNDAAAAASTSKPAAAAGSGKGKPAAAAATGDKKTAAGTKAAAAAAGASSGGDKKGAAGGAADKKGGGGGTADDGPIDVSRLDVRVGRILKAWRHPDADSLYVEEVDVGEEKPRQVVSGLVRFIPSAEELAGRRVVLLCNLKPAAMRGVQSQAMVLAATSPDGAKLELLEPPEGAPVGERVTWPGYGSDDRQPDEVLNPRKRIFETVQPDFSTDAECVATYKGTPFTTSAGPVKVASIVGATIK</sequence>
<dbReference type="AlphaFoldDB" id="A0A8J4GR56"/>
<dbReference type="EC" id="6.1.1.10" evidence="3"/>
<dbReference type="GO" id="GO:0009791">
    <property type="term" value="P:post-embryonic development"/>
    <property type="evidence" value="ECO:0007669"/>
    <property type="project" value="UniProtKB-ARBA"/>
</dbReference>
<dbReference type="EMBL" id="BNCQ01000048">
    <property type="protein sequence ID" value="GIM13360.1"/>
    <property type="molecule type" value="Genomic_DNA"/>
</dbReference>
<evidence type="ECO:0000259" key="17">
    <source>
        <dbReference type="PROSITE" id="PS50886"/>
    </source>
</evidence>
<dbReference type="FunFam" id="2.20.28.20:FF:000001">
    <property type="entry name" value="Methionine--tRNA ligase"/>
    <property type="match status" value="1"/>
</dbReference>
<keyword evidence="8 15" id="KW-0067">ATP-binding</keyword>
<dbReference type="GO" id="GO:0004825">
    <property type="term" value="F:methionine-tRNA ligase activity"/>
    <property type="evidence" value="ECO:0007669"/>
    <property type="project" value="UniProtKB-EC"/>
</dbReference>
<dbReference type="CDD" id="cd00814">
    <property type="entry name" value="MetRS_core"/>
    <property type="match status" value="1"/>
</dbReference>
<dbReference type="NCBIfam" id="TIGR00398">
    <property type="entry name" value="metG"/>
    <property type="match status" value="1"/>
</dbReference>
<dbReference type="InterPro" id="IPR029038">
    <property type="entry name" value="MetRS_Zn"/>
</dbReference>
<dbReference type="InterPro" id="IPR033911">
    <property type="entry name" value="MetRS_core"/>
</dbReference>
<keyword evidence="11 15" id="KW-0030">Aminoacyl-tRNA synthetase</keyword>
<comment type="catalytic activity">
    <reaction evidence="13">
        <text>tRNA(Met) + L-methionine + ATP = L-methionyl-tRNA(Met) + AMP + diphosphate</text>
        <dbReference type="Rhea" id="RHEA:13481"/>
        <dbReference type="Rhea" id="RHEA-COMP:9667"/>
        <dbReference type="Rhea" id="RHEA-COMP:9698"/>
        <dbReference type="ChEBI" id="CHEBI:30616"/>
        <dbReference type="ChEBI" id="CHEBI:33019"/>
        <dbReference type="ChEBI" id="CHEBI:57844"/>
        <dbReference type="ChEBI" id="CHEBI:78442"/>
        <dbReference type="ChEBI" id="CHEBI:78530"/>
        <dbReference type="ChEBI" id="CHEBI:456215"/>
        <dbReference type="EC" id="6.1.1.10"/>
    </reaction>
</comment>
<keyword evidence="5 14" id="KW-0820">tRNA-binding</keyword>
<dbReference type="InterPro" id="IPR023458">
    <property type="entry name" value="Met-tRNA_ligase_1"/>
</dbReference>
<dbReference type="PRINTS" id="PR01041">
    <property type="entry name" value="TRNASYNTHMET"/>
</dbReference>
<dbReference type="PANTHER" id="PTHR45765:SF1">
    <property type="entry name" value="METHIONINE--TRNA LIGASE, CYTOPLASMIC"/>
    <property type="match status" value="1"/>
</dbReference>
<comment type="similarity">
    <text evidence="2 15">Belongs to the class-I aminoacyl-tRNA synthetase family.</text>
</comment>
<proteinExistence type="inferred from homology"/>
<dbReference type="Gene3D" id="2.40.50.140">
    <property type="entry name" value="Nucleic acid-binding proteins"/>
    <property type="match status" value="1"/>
</dbReference>
<dbReference type="InterPro" id="IPR001412">
    <property type="entry name" value="aa-tRNA-synth_I_CS"/>
</dbReference>
<dbReference type="InterPro" id="IPR009080">
    <property type="entry name" value="tRNAsynth_Ia_anticodon-bd"/>
</dbReference>
<evidence type="ECO:0000256" key="9">
    <source>
        <dbReference type="ARBA" id="ARBA00022884"/>
    </source>
</evidence>
<evidence type="ECO:0000256" key="4">
    <source>
        <dbReference type="ARBA" id="ARBA00022490"/>
    </source>
</evidence>
<dbReference type="GO" id="GO:0006431">
    <property type="term" value="P:methionyl-tRNA aminoacylation"/>
    <property type="evidence" value="ECO:0007669"/>
    <property type="project" value="InterPro"/>
</dbReference>
<dbReference type="Pfam" id="PF09334">
    <property type="entry name" value="tRNA-synt_1g"/>
    <property type="match status" value="1"/>
</dbReference>
<evidence type="ECO:0000256" key="11">
    <source>
        <dbReference type="ARBA" id="ARBA00023146"/>
    </source>
</evidence>
<keyword evidence="6 15" id="KW-0436">Ligase</keyword>
<dbReference type="Proteomes" id="UP000722791">
    <property type="component" value="Unassembled WGS sequence"/>
</dbReference>
<dbReference type="InterPro" id="IPR002547">
    <property type="entry name" value="tRNA-bd_dom"/>
</dbReference>
<feature type="domain" description="TRNA-binding" evidence="17">
    <location>
        <begin position="855"/>
        <end position="959"/>
    </location>
</feature>
<dbReference type="GO" id="GO:0048608">
    <property type="term" value="P:reproductive structure development"/>
    <property type="evidence" value="ECO:0007669"/>
    <property type="project" value="UniProtKB-ARBA"/>
</dbReference>
<dbReference type="PROSITE" id="PS00178">
    <property type="entry name" value="AA_TRNA_LIGASE_I"/>
    <property type="match status" value="1"/>
</dbReference>
<dbReference type="GO" id="GO:0005829">
    <property type="term" value="C:cytosol"/>
    <property type="evidence" value="ECO:0007669"/>
    <property type="project" value="TreeGrafter"/>
</dbReference>
<evidence type="ECO:0000256" key="7">
    <source>
        <dbReference type="ARBA" id="ARBA00022741"/>
    </source>
</evidence>
<evidence type="ECO:0000256" key="6">
    <source>
        <dbReference type="ARBA" id="ARBA00022598"/>
    </source>
</evidence>
<dbReference type="Pfam" id="PF01588">
    <property type="entry name" value="tRNA_bind"/>
    <property type="match status" value="1"/>
</dbReference>
<evidence type="ECO:0000256" key="3">
    <source>
        <dbReference type="ARBA" id="ARBA00012838"/>
    </source>
</evidence>
<dbReference type="GO" id="GO:0005524">
    <property type="term" value="F:ATP binding"/>
    <property type="evidence" value="ECO:0007669"/>
    <property type="project" value="UniProtKB-KW"/>
</dbReference>
<feature type="region of interest" description="Disordered" evidence="16">
    <location>
        <begin position="778"/>
        <end position="804"/>
    </location>
</feature>